<accession>A0AAU7QF34</accession>
<evidence type="ECO:0000256" key="4">
    <source>
        <dbReference type="ARBA" id="ARBA00022989"/>
    </source>
</evidence>
<keyword evidence="3 6" id="KW-0812">Transmembrane</keyword>
<feature type="transmembrane region" description="Helical" evidence="7">
    <location>
        <begin position="25"/>
        <end position="48"/>
    </location>
</feature>
<dbReference type="InterPro" id="IPR001626">
    <property type="entry name" value="ABC_TroCD"/>
</dbReference>
<feature type="transmembrane region" description="Helical" evidence="7">
    <location>
        <begin position="68"/>
        <end position="100"/>
    </location>
</feature>
<dbReference type="PANTHER" id="PTHR30477">
    <property type="entry name" value="ABC-TRANSPORTER METAL-BINDING PROTEIN"/>
    <property type="match status" value="1"/>
</dbReference>
<gene>
    <name evidence="8" type="ORF">ABK905_09510</name>
</gene>
<name>A0AAU7QF34_9GAMM</name>
<dbReference type="Pfam" id="PF00950">
    <property type="entry name" value="ABC-3"/>
    <property type="match status" value="1"/>
</dbReference>
<evidence type="ECO:0000313" key="8">
    <source>
        <dbReference type="EMBL" id="XBS71855.1"/>
    </source>
</evidence>
<organism evidence="8">
    <name type="scientific">Acerihabitans sp. KWT182</name>
    <dbReference type="NCBI Taxonomy" id="3157919"/>
    <lineage>
        <taxon>Bacteria</taxon>
        <taxon>Pseudomonadati</taxon>
        <taxon>Pseudomonadota</taxon>
        <taxon>Gammaproteobacteria</taxon>
        <taxon>Enterobacterales</taxon>
        <taxon>Pectobacteriaceae</taxon>
        <taxon>Acerihabitans</taxon>
    </lineage>
</organism>
<evidence type="ECO:0000256" key="7">
    <source>
        <dbReference type="SAM" id="Phobius"/>
    </source>
</evidence>
<proteinExistence type="inferred from homology"/>
<sequence length="160" mass="16994">MSSQYSQQVYALLFGEILGVSKTELLPMSVIAILSSGIAVFFCRPLLLSSFAPELAKAQGVDPMRMELVFLAMLALATALALPVVGALLVFSLLVGPAAAARALTDKPFRSITLSVVLSLLTVWLAIALSYATNWPVGFFVGGFGALFYGAGRLWGKHRA</sequence>
<feature type="transmembrane region" description="Helical" evidence="7">
    <location>
        <begin position="112"/>
        <end position="131"/>
    </location>
</feature>
<evidence type="ECO:0000256" key="1">
    <source>
        <dbReference type="ARBA" id="ARBA00004141"/>
    </source>
</evidence>
<comment type="subcellular location">
    <subcellularLocation>
        <location evidence="6">Cell membrane</location>
        <topology evidence="6">Multi-pass membrane protein</topology>
    </subcellularLocation>
    <subcellularLocation>
        <location evidence="1">Membrane</location>
        <topology evidence="1">Multi-pass membrane protein</topology>
    </subcellularLocation>
</comment>
<keyword evidence="6" id="KW-0813">Transport</keyword>
<dbReference type="PANTHER" id="PTHR30477:SF13">
    <property type="entry name" value="IRON TRANSPORT SYSTEM MEMBRANE PROTEIN HI_0360-RELATED"/>
    <property type="match status" value="1"/>
</dbReference>
<dbReference type="Gene3D" id="1.10.3470.10">
    <property type="entry name" value="ABC transporter involved in vitamin B12 uptake, BtuC"/>
    <property type="match status" value="1"/>
</dbReference>
<evidence type="ECO:0000256" key="2">
    <source>
        <dbReference type="ARBA" id="ARBA00008034"/>
    </source>
</evidence>
<comment type="similarity">
    <text evidence="2 6">Belongs to the ABC-3 integral membrane protein family.</text>
</comment>
<dbReference type="GO" id="GO:0055085">
    <property type="term" value="P:transmembrane transport"/>
    <property type="evidence" value="ECO:0007669"/>
    <property type="project" value="InterPro"/>
</dbReference>
<keyword evidence="5 7" id="KW-0472">Membrane</keyword>
<evidence type="ECO:0000256" key="5">
    <source>
        <dbReference type="ARBA" id="ARBA00023136"/>
    </source>
</evidence>
<dbReference type="InterPro" id="IPR037294">
    <property type="entry name" value="ABC_BtuC-like"/>
</dbReference>
<reference evidence="8" key="1">
    <citation type="submission" date="2024-06" db="EMBL/GenBank/DDBJ databases">
        <authorList>
            <person name="Coelho C."/>
            <person name="Bento M."/>
            <person name="Garcia E."/>
            <person name="Camelo A."/>
            <person name="Brandao I."/>
            <person name="Espirito Santo C."/>
            <person name="Trovao J."/>
            <person name="Verissimo A."/>
            <person name="Costa J."/>
            <person name="Tiago I."/>
        </authorList>
    </citation>
    <scope>NUCLEOTIDE SEQUENCE</scope>
    <source>
        <strain evidence="8">KWT182</strain>
    </source>
</reference>
<dbReference type="SUPFAM" id="SSF81345">
    <property type="entry name" value="ABC transporter involved in vitamin B12 uptake, BtuC"/>
    <property type="match status" value="1"/>
</dbReference>
<evidence type="ECO:0000256" key="6">
    <source>
        <dbReference type="RuleBase" id="RU003943"/>
    </source>
</evidence>
<dbReference type="GO" id="GO:0043190">
    <property type="term" value="C:ATP-binding cassette (ABC) transporter complex"/>
    <property type="evidence" value="ECO:0007669"/>
    <property type="project" value="InterPro"/>
</dbReference>
<feature type="transmembrane region" description="Helical" evidence="7">
    <location>
        <begin position="137"/>
        <end position="156"/>
    </location>
</feature>
<dbReference type="AlphaFoldDB" id="A0AAU7QF34"/>
<evidence type="ECO:0000256" key="3">
    <source>
        <dbReference type="ARBA" id="ARBA00022692"/>
    </source>
</evidence>
<dbReference type="EMBL" id="CP157947">
    <property type="protein sequence ID" value="XBS71855.1"/>
    <property type="molecule type" value="Genomic_DNA"/>
</dbReference>
<dbReference type="GO" id="GO:0010043">
    <property type="term" value="P:response to zinc ion"/>
    <property type="evidence" value="ECO:0007669"/>
    <property type="project" value="TreeGrafter"/>
</dbReference>
<protein>
    <submittedName>
        <fullName evidence="8">Iron chelate uptake ABC transporter family permease subunit</fullName>
    </submittedName>
</protein>
<keyword evidence="4 7" id="KW-1133">Transmembrane helix</keyword>